<reference evidence="2 3" key="2">
    <citation type="submission" date="2019-09" db="EMBL/GenBank/DDBJ databases">
        <authorList>
            <person name="Jin C."/>
        </authorList>
    </citation>
    <scope>NUCLEOTIDE SEQUENCE [LARGE SCALE GENOMIC DNA]</scope>
    <source>
        <strain evidence="2 3">BN140041</strain>
    </source>
</reference>
<sequence length="210" mass="22089">MAPKTPSVDLTLVTKNLRALQGALEHSLTIQRARLQEIVDDLVARGSLSRADADRLLNQLLVSSKDYSQALLQALDSITTDARKSLGGGIAPVMATAGKTAGKIAETVRQAPRLVGKQSTTTPTTAPKRTPKPASKQAPKTASKAASKPAAKKGTGATDPIPGYSDLTVAEIKPKLTGLSPAALRKVRDRERAGKARKSVLADIEKRLKG</sequence>
<gene>
    <name evidence="2" type="ORF">F0U47_19725</name>
</gene>
<comment type="caution">
    <text evidence="2">The sequence shown here is derived from an EMBL/GenBank/DDBJ whole genome shotgun (WGS) entry which is preliminary data.</text>
</comment>
<dbReference type="EMBL" id="VUJW01000015">
    <property type="protein sequence ID" value="KAA1424076.1"/>
    <property type="molecule type" value="Genomic_DNA"/>
</dbReference>
<accession>A0A5B1LU63</accession>
<evidence type="ECO:0000256" key="1">
    <source>
        <dbReference type="SAM" id="MobiDB-lite"/>
    </source>
</evidence>
<feature type="compositionally biased region" description="Low complexity" evidence="1">
    <location>
        <begin position="120"/>
        <end position="158"/>
    </location>
</feature>
<dbReference type="AlphaFoldDB" id="A0A5B1LU63"/>
<organism evidence="2 3">
    <name type="scientific">Nocardioides antri</name>
    <dbReference type="NCBI Taxonomy" id="2607659"/>
    <lineage>
        <taxon>Bacteria</taxon>
        <taxon>Bacillati</taxon>
        <taxon>Actinomycetota</taxon>
        <taxon>Actinomycetes</taxon>
        <taxon>Propionibacteriales</taxon>
        <taxon>Nocardioidaceae</taxon>
        <taxon>Nocardioides</taxon>
    </lineage>
</organism>
<keyword evidence="3" id="KW-1185">Reference proteome</keyword>
<evidence type="ECO:0000313" key="2">
    <source>
        <dbReference type="EMBL" id="KAA1424076.1"/>
    </source>
</evidence>
<name>A0A5B1LU63_9ACTN</name>
<protein>
    <submittedName>
        <fullName evidence="2">Uncharacterized protein</fullName>
    </submittedName>
</protein>
<reference evidence="2 3" key="1">
    <citation type="submission" date="2019-09" db="EMBL/GenBank/DDBJ databases">
        <title>Nocardioides panacisoli sp. nov., isolated from the soil of a ginseng field.</title>
        <authorList>
            <person name="Cho C."/>
        </authorList>
    </citation>
    <scope>NUCLEOTIDE SEQUENCE [LARGE SCALE GENOMIC DNA]</scope>
    <source>
        <strain evidence="2 3">BN140041</strain>
    </source>
</reference>
<proteinExistence type="predicted"/>
<feature type="region of interest" description="Disordered" evidence="1">
    <location>
        <begin position="108"/>
        <end position="210"/>
    </location>
</feature>
<evidence type="ECO:0000313" key="3">
    <source>
        <dbReference type="Proteomes" id="UP000324351"/>
    </source>
</evidence>
<dbReference type="RefSeq" id="WP_149752206.1">
    <property type="nucleotide sequence ID" value="NZ_VUJW01000015.1"/>
</dbReference>
<dbReference type="Proteomes" id="UP000324351">
    <property type="component" value="Unassembled WGS sequence"/>
</dbReference>